<comment type="caution">
    <text evidence="2">The sequence shown here is derived from an EMBL/GenBank/DDBJ whole genome shotgun (WGS) entry which is preliminary data.</text>
</comment>
<dbReference type="RefSeq" id="WP_346124091.1">
    <property type="nucleotide sequence ID" value="NZ_BAAAXC010000014.1"/>
</dbReference>
<dbReference type="Pfam" id="PF13683">
    <property type="entry name" value="rve_3"/>
    <property type="match status" value="1"/>
</dbReference>
<evidence type="ECO:0000313" key="3">
    <source>
        <dbReference type="Proteomes" id="UP001589646"/>
    </source>
</evidence>
<organism evidence="2 3">
    <name type="scientific">Nonomuraea roseola</name>
    <dbReference type="NCBI Taxonomy" id="46179"/>
    <lineage>
        <taxon>Bacteria</taxon>
        <taxon>Bacillati</taxon>
        <taxon>Actinomycetota</taxon>
        <taxon>Actinomycetes</taxon>
        <taxon>Streptosporangiales</taxon>
        <taxon>Streptosporangiaceae</taxon>
        <taxon>Nonomuraea</taxon>
    </lineage>
</organism>
<protein>
    <submittedName>
        <fullName evidence="2">Integrase core domain-containing protein</fullName>
    </submittedName>
</protein>
<name>A0ABV5PRZ6_9ACTN</name>
<dbReference type="InterPro" id="IPR001584">
    <property type="entry name" value="Integrase_cat-core"/>
</dbReference>
<sequence length="73" mass="8419">MRWQVLDRMLIVNARHLRRVLAAYEAHFNQHRPHRSLGQAAPLRASPASVGVDIEVIRRDRLDGLIHEYAQVA</sequence>
<evidence type="ECO:0000313" key="2">
    <source>
        <dbReference type="EMBL" id="MFB9525994.1"/>
    </source>
</evidence>
<gene>
    <name evidence="2" type="ORF">ACFFRN_05125</name>
</gene>
<evidence type="ECO:0000259" key="1">
    <source>
        <dbReference type="Pfam" id="PF13683"/>
    </source>
</evidence>
<keyword evidence="3" id="KW-1185">Reference proteome</keyword>
<dbReference type="Proteomes" id="UP001589646">
    <property type="component" value="Unassembled WGS sequence"/>
</dbReference>
<dbReference type="EMBL" id="JBHMCE010000002">
    <property type="protein sequence ID" value="MFB9525994.1"/>
    <property type="molecule type" value="Genomic_DNA"/>
</dbReference>
<accession>A0ABV5PRZ6</accession>
<feature type="domain" description="Integrase catalytic" evidence="1">
    <location>
        <begin position="2"/>
        <end position="42"/>
    </location>
</feature>
<reference evidence="2 3" key="1">
    <citation type="submission" date="2024-09" db="EMBL/GenBank/DDBJ databases">
        <authorList>
            <person name="Sun Q."/>
            <person name="Mori K."/>
        </authorList>
    </citation>
    <scope>NUCLEOTIDE SEQUENCE [LARGE SCALE GENOMIC DNA]</scope>
    <source>
        <strain evidence="2 3">JCM 3323</strain>
    </source>
</reference>
<proteinExistence type="predicted"/>